<evidence type="ECO:0000313" key="17">
    <source>
        <dbReference type="Proteomes" id="UP000472272"/>
    </source>
</evidence>
<keyword evidence="17" id="KW-1185">Reference proteome</keyword>
<evidence type="ECO:0000256" key="5">
    <source>
        <dbReference type="ARBA" id="ARBA00022692"/>
    </source>
</evidence>
<evidence type="ECO:0000256" key="3">
    <source>
        <dbReference type="ARBA" id="ARBA00022490"/>
    </source>
</evidence>
<name>A0A670I7D6_PODMU</name>
<reference evidence="16" key="3">
    <citation type="submission" date="2025-09" db="UniProtKB">
        <authorList>
            <consortium name="Ensembl"/>
        </authorList>
    </citation>
    <scope>IDENTIFICATION</scope>
</reference>
<evidence type="ECO:0000256" key="9">
    <source>
        <dbReference type="ARBA" id="ARBA00023212"/>
    </source>
</evidence>
<dbReference type="PANTHER" id="PTHR14514">
    <property type="entry name" value="PKA ANCHORING PROTEIN"/>
    <property type="match status" value="1"/>
</dbReference>
<dbReference type="FunFam" id="1.20.58.60:FF:000112">
    <property type="entry name" value="nesprin-1 isoform X4"/>
    <property type="match status" value="1"/>
</dbReference>
<organism evidence="16 17">
    <name type="scientific">Podarcis muralis</name>
    <name type="common">Wall lizard</name>
    <name type="synonym">Lacerta muralis</name>
    <dbReference type="NCBI Taxonomy" id="64176"/>
    <lineage>
        <taxon>Eukaryota</taxon>
        <taxon>Metazoa</taxon>
        <taxon>Chordata</taxon>
        <taxon>Craniata</taxon>
        <taxon>Vertebrata</taxon>
        <taxon>Euteleostomi</taxon>
        <taxon>Lepidosauria</taxon>
        <taxon>Squamata</taxon>
        <taxon>Bifurcata</taxon>
        <taxon>Unidentata</taxon>
        <taxon>Episquamata</taxon>
        <taxon>Laterata</taxon>
        <taxon>Lacertibaenia</taxon>
        <taxon>Lacertidae</taxon>
        <taxon>Podarcis</taxon>
    </lineage>
</organism>
<dbReference type="InterPro" id="IPR018159">
    <property type="entry name" value="Spectrin/alpha-actinin"/>
</dbReference>
<feature type="region of interest" description="Disordered" evidence="14">
    <location>
        <begin position="3108"/>
        <end position="3140"/>
    </location>
</feature>
<keyword evidence="10" id="KW-0539">Nucleus</keyword>
<feature type="domain" description="KASH" evidence="15">
    <location>
        <begin position="3143"/>
        <end position="3202"/>
    </location>
</feature>
<dbReference type="GO" id="GO:0005640">
    <property type="term" value="C:nuclear outer membrane"/>
    <property type="evidence" value="ECO:0007669"/>
    <property type="project" value="UniProtKB-SubCell"/>
</dbReference>
<dbReference type="Pfam" id="PF10541">
    <property type="entry name" value="KASH"/>
    <property type="match status" value="1"/>
</dbReference>
<dbReference type="SMART" id="SM00150">
    <property type="entry name" value="SPEC"/>
    <property type="match status" value="13"/>
</dbReference>
<dbReference type="GeneTree" id="ENSGT00940000154656"/>
<keyword evidence="4" id="KW-0597">Phosphoprotein</keyword>
<feature type="coiled-coil region" evidence="13">
    <location>
        <begin position="290"/>
        <end position="351"/>
    </location>
</feature>
<dbReference type="FunFam" id="1.20.58.60:FF:000115">
    <property type="entry name" value="nesprin-2 isoform X2"/>
    <property type="match status" value="1"/>
</dbReference>
<dbReference type="CDD" id="cd00176">
    <property type="entry name" value="SPEC"/>
    <property type="match status" value="4"/>
</dbReference>
<sequence>MLFPARRRRARLPIGCRSFLQLMGSWPASWKAVLALLYTGLMMSSRLVSIEEDLRRLRQDSGQLVSMCSENDCVLIDTVVTTLWLKWLYLLDTAKEWEGKCEEQKQEWKSVSEEMERESIILDNLQEELPENPKEKERASKEELEEFLECTNIYGESVNAEKRLLRLILQRVRSILMVPECPSAEGGSLPVMNEIQTMQNRTKELFQKAQKQKDAVQSEIEERDKVNEEIGALKASLRDTESLLHETDLEPLNEKTAKLEVGKTSEIMDKLRIKYSEMYTIVPVEIETHLEDCKQTLQELEEKVTTESLKLSPHYTADKKIQEISKGLQAVENMLQQKSKSTARAKEIQKRIWDMLDLWHYKMNELDSEIQDLVEQDPGQQGQELMDRWMIPLQRYQQVSQRAERRTADLNRATSKMEECEELLKSTQVWLENTNRLLTEEAKSDSAKALNKHADALQMAFEDSEQKQSILSAIYPELEEFSSLIETGCTVQMLNKVNEQVKALQQKILEILPHIQHLADEVEAIESEVKKMEKDVDKIKTILSPSEDTLDLSPKEHLKHGQVIMAHISPMQKAIAEIQSYKESLRLPGMRMQPLSVFQRTKQLLKELKTLERITKEQNALLEVKGEEMEDVKQRISLLCQRKEDILTRMKNSLVELHQRPEQPELEEDILESPEPEEHGAGADWQVSGYRASVVWWKNESGFTLPNIPVTSLCPNTEYELRVFSVSKLCSDLKKEGMINCLTFQAILSEIEQKVARLLEDCKDRHTGEGPGIHQEAESLSSKLRDVKCNLKRVQGMLQGKSTEEQPLVFLLIILSHSSLMRRSSHEAPSSGSEPLGLIPKDQAGDKWQHLQEELLFKVNPPHCQFPESQVSTLIRPSHNNNNFQRTPTVEELKTYTAQLGNLSQEASVQTQENVTGEVSLSLDQKLFELLLAISRCLNDMEQMLNTCELTSEEAPVQQMLYETLSAELQKLHADIGEKKDDLLRSIASAGGNADRFSECFSNLQSWLQSTQAAASSRSKSIKAELDQYSQYQNEIRRLYGRLIMKKSLLQESFGATSEHSISEQLQNLFQFQDVLDDLWEILQDKQKELTSPFISEQQYEALLQGLAELSDLGREKVAQEIKLKATSRTTLQFHLQNHKVLAHRQLVQICSEKMAPSGLHERGKEWSQLVEEYQCLEQQAVQHGAYLERLLQDWIAFDDGYGSFCQKLEALSSSVPSVGLVEETEERLMERTQLLQQIKMKMEGEQAGYCQVVKEGKNLMGLVNCPELQVQIEKLEDQWTSLSKRVAHELQRLETLLKLLSSYNRDSKELEIWLGSAQQRIRDWKEQSLNASQDLNTVRNSIRDFIAFSTEVDDKSSLKSSVVSTGNQLLLLKQSDAAMLRSALTTYDQRWADLIAQLPSIQEKLLQLQMAKLPSHEAIAELMDQMNQMEQERRAEATVNAQSPTCQVKSLLKKYKEYEMEMNFKQGVVDYVNQSLLQMTTCDVKNKRYERTVFAERLGEMNLRWHRLRGSLAGKIKELEHILESAGEKESRARSLGSWLEAQSRRLKQAGKPASSILAQDTAQDCKALENQLAVKSKELDELKQSYPVLGGGAEDPAGAMPRTSNLDEMRTRVASQIALLKTSTESALEQWRIYDQAWDEVRLMLARIVYCLEVSKPPMVTFETLKTQVENLQSLQDKAESNEEIWAKLQAAACNLKKLCDPSFSEIIEQKCREARTRWTLMNKEIEDHLHKAQASLQLWESYVGLHAEVMAKVDKFRRDPGGHLTQPPMLKLDLQNIKESFLPVSELADKIAQLAEPTESLLPEKLQPLQRISYLEKMLQMKENKFEFDLSQLKRFETCLENLENHVKGFTEVLENLNQGTEDSDLLMMLVLTALSPEMESLNEFSFRFPLSDFTAKRLQDLNWQWTQKKAMALEKCCELQSIQSDEKFIQRCQKWALFQEKMKEVLREDMAGSLEGLRKQQREYETLQAEILVNQQTFNSIMSKALHVLESGEAENRTTFLSKLTLLKEQWQSIVRAAQQRKGEIDSLVKQWQKFTTSLQDIKKILVHTSGFMAAVESQEKYSLHQLRNLSHDVKKKEILLQRWQTKHALTLAAGEKLLDVANPEARVALQLKMTHVQETWSKTQLQLEKIRKQLQRTLQVFSLREDPGETYSERVCCCVSPTSPPPFGVSMKELEKSLANWNQNTNKLGSMKGLAHYILAEDVMVLKEQVEHLHRQWEELCLRVSLRKQEIEDRLNAWIVFNEKNKELCAWLVQMESKVLQSADVSIEDMIDKLEKDCMEEISLFSENNLVLLKQMGEQLIKASNESKAAEIDEKLNKINDRWKHLFDVIGGRVKKLKETFSFIQLLNKNMSNLRTWLARIESELSKPVVYDTCDDQEIKKRLAEQQDLQRDIDQHSPDVDSVFCICEVLLNDSDACANQTECDSIQQTTRSLDRRWRNICAMSMERRMKIEETWQLWQKFLEDYSRFEDWLKTAERTAAYPNSSEVSYTNAKEDLKKFEAFQRQIHERLTQLELINKQYRRLARENRTDSASKLKQMVHKGNQDWDNLQKRVTAILRRLKHFTNQWEEFVGTKDSILVWLTEMDLQLTNVEHFSESNLDEKMRQLNCFQQEILLNTDKIHELTMSGKHLIQKSEPSDAVVIEEELQEVHRYYQDVFGRVSRFQHRLASWPPGLEDEKETSESEADMEDARGMHPWCRKAMQEVLPPQQSLCHLVPPAVGHERSGCETPVSVDSIPLEWDHTGDVGDSGPQDEEEEQYYSDLSDVEIPENAEAFLKMTTKSLKAVSEKSASETHTWHSPESPACRKHPYSQGEMVPSVLLNSPETSTPYKPGYVKPYVLGPLSSLTKSHAGAGLERWELIQAQDLSNKLRMKQSRQQREQLNSDLTNINAWLDRTEKELEMLQEAEPPTSITAIHQRVKKQKDMLKAFDNYKALVLSANLTSKDFRQGDSAGSKELQNRLRQVNMRWEEAIHLMGEWRKSLQEALVGCQDFHKQNHNLLLWLAVAEVRRHQAQIKDLNADPHAIQESRRELMQLEKELLERQPQVNTLQEISTHLLVKSGGGDYVEAHEKVHVIGKKLKQLLERVSSDLKVSHGNAFLQDVDELDSGGCPQRPEKPCTYKNKARDDDESASPAAPKTRGFLSRVLRMAFPLQLLFLLLLLLATLPPFSEEDYSCAHRNNFARSFHPMLRFVNGPPPF</sequence>
<evidence type="ECO:0000256" key="12">
    <source>
        <dbReference type="PROSITE-ProRule" id="PRU00385"/>
    </source>
</evidence>
<evidence type="ECO:0000259" key="15">
    <source>
        <dbReference type="PROSITE" id="PS51049"/>
    </source>
</evidence>
<accession>A0A670I7D6</accession>
<dbReference type="SMART" id="SM01249">
    <property type="entry name" value="KASH"/>
    <property type="match status" value="1"/>
</dbReference>
<dbReference type="Gene3D" id="1.20.58.60">
    <property type="match status" value="7"/>
</dbReference>
<dbReference type="GO" id="GO:0005856">
    <property type="term" value="C:cytoskeleton"/>
    <property type="evidence" value="ECO:0007669"/>
    <property type="project" value="UniProtKB-SubCell"/>
</dbReference>
<evidence type="ECO:0000256" key="13">
    <source>
        <dbReference type="SAM" id="Coils"/>
    </source>
</evidence>
<keyword evidence="6" id="KW-0677">Repeat</keyword>
<keyword evidence="7" id="KW-1133">Transmembrane helix</keyword>
<dbReference type="InterPro" id="IPR002017">
    <property type="entry name" value="Spectrin_repeat"/>
</dbReference>
<evidence type="ECO:0000256" key="1">
    <source>
        <dbReference type="ARBA" id="ARBA00004245"/>
    </source>
</evidence>
<keyword evidence="9" id="KW-0206">Cytoskeleton</keyword>
<feature type="compositionally biased region" description="Acidic residues" evidence="14">
    <location>
        <begin position="664"/>
        <end position="675"/>
    </location>
</feature>
<proteinExistence type="inferred from homology"/>
<dbReference type="FunFam" id="1.20.58.60:FF:000126">
    <property type="entry name" value="Spectrin repeat containing, nuclear envelope 1a"/>
    <property type="match status" value="1"/>
</dbReference>
<comment type="subcellular location">
    <subcellularLocation>
        <location evidence="1">Cytoplasm</location>
        <location evidence="1">Cytoskeleton</location>
    </subcellularLocation>
    <subcellularLocation>
        <location evidence="11">Nucleus outer membrane</location>
        <topology evidence="11">Single-pass type IV membrane protein</topology>
    </subcellularLocation>
</comment>
<dbReference type="PROSITE" id="PS51049">
    <property type="entry name" value="KASH"/>
    <property type="match status" value="1"/>
</dbReference>
<keyword evidence="8 12" id="KW-0472">Membrane</keyword>
<evidence type="ECO:0000256" key="4">
    <source>
        <dbReference type="ARBA" id="ARBA00022553"/>
    </source>
</evidence>
<feature type="coiled-coil region" evidence="13">
    <location>
        <begin position="1560"/>
        <end position="1587"/>
    </location>
</feature>
<reference evidence="16 17" key="1">
    <citation type="journal article" date="2019" name="Proc. Natl. Acad. Sci. U.S.A.">
        <title>Regulatory changes in pterin and carotenoid genes underlie balanced color polymorphisms in the wall lizard.</title>
        <authorList>
            <person name="Andrade P."/>
            <person name="Pinho C."/>
            <person name="Perez I de Lanuza G."/>
            <person name="Afonso S."/>
            <person name="Brejcha J."/>
            <person name="Rubin C.J."/>
            <person name="Wallerman O."/>
            <person name="Pereira P."/>
            <person name="Sabatino S.J."/>
            <person name="Bellati A."/>
            <person name="Pellitteri-Rosa D."/>
            <person name="Bosakova Z."/>
            <person name="Bunikis I."/>
            <person name="Carretero M.A."/>
            <person name="Feiner N."/>
            <person name="Marsik P."/>
            <person name="Pauperio F."/>
            <person name="Salvi D."/>
            <person name="Soler L."/>
            <person name="While G.M."/>
            <person name="Uller T."/>
            <person name="Font E."/>
            <person name="Andersson L."/>
            <person name="Carneiro M."/>
        </authorList>
    </citation>
    <scope>NUCLEOTIDE SEQUENCE</scope>
</reference>
<evidence type="ECO:0000256" key="2">
    <source>
        <dbReference type="ARBA" id="ARBA00008619"/>
    </source>
</evidence>
<feature type="compositionally biased region" description="Basic and acidic residues" evidence="14">
    <location>
        <begin position="3117"/>
        <end position="3130"/>
    </location>
</feature>
<feature type="topological domain" description="Perinuclear space" evidence="12">
    <location>
        <begin position="3173"/>
        <end position="3202"/>
    </location>
</feature>
<evidence type="ECO:0000256" key="10">
    <source>
        <dbReference type="ARBA" id="ARBA00023242"/>
    </source>
</evidence>
<feature type="region of interest" description="Disordered" evidence="14">
    <location>
        <begin position="659"/>
        <end position="682"/>
    </location>
</feature>
<evidence type="ECO:0000313" key="16">
    <source>
        <dbReference type="Ensembl" id="ENSPMRP00000007705.1"/>
    </source>
</evidence>
<gene>
    <name evidence="16" type="primary">SYNE2</name>
</gene>
<dbReference type="InterPro" id="IPR056887">
    <property type="entry name" value="SYNE1/2_dom"/>
</dbReference>
<dbReference type="Pfam" id="PF00435">
    <property type="entry name" value="Spectrin"/>
    <property type="match status" value="4"/>
</dbReference>
<reference evidence="16" key="2">
    <citation type="submission" date="2025-08" db="UniProtKB">
        <authorList>
            <consortium name="Ensembl"/>
        </authorList>
    </citation>
    <scope>IDENTIFICATION</scope>
</reference>
<feature type="topological domain" description="Cytoplasmic" evidence="12">
    <location>
        <begin position="1"/>
        <end position="3151"/>
    </location>
</feature>
<dbReference type="SUPFAM" id="SSF46966">
    <property type="entry name" value="Spectrin repeat"/>
    <property type="match status" value="13"/>
</dbReference>
<feature type="coiled-coil region" evidence="13">
    <location>
        <begin position="393"/>
        <end position="423"/>
    </location>
</feature>
<dbReference type="FunFam" id="1.20.58.60:FF:000073">
    <property type="entry name" value="Nesprin-1 isoform 1"/>
    <property type="match status" value="1"/>
</dbReference>
<dbReference type="InterPro" id="IPR057057">
    <property type="entry name" value="Spectrin_SYNE1"/>
</dbReference>
<dbReference type="PANTHER" id="PTHR14514:SF4">
    <property type="entry name" value="NESPRIN-2"/>
    <property type="match status" value="1"/>
</dbReference>
<dbReference type="Pfam" id="PF25034">
    <property type="entry name" value="Spectrin_SYNE1"/>
    <property type="match status" value="1"/>
</dbReference>
<keyword evidence="3" id="KW-0963">Cytoplasm</keyword>
<dbReference type="Ensembl" id="ENSPMRT00000008248.1">
    <property type="protein sequence ID" value="ENSPMRP00000007705.1"/>
    <property type="gene ID" value="ENSPMRG00000003711.1"/>
</dbReference>
<dbReference type="Pfam" id="PF25035">
    <property type="entry name" value="SYNE1"/>
    <property type="match status" value="1"/>
</dbReference>
<dbReference type="InterPro" id="IPR012315">
    <property type="entry name" value="KASH"/>
</dbReference>
<dbReference type="Proteomes" id="UP000472272">
    <property type="component" value="Chromosome 1"/>
</dbReference>
<keyword evidence="13" id="KW-0175">Coiled coil</keyword>
<feature type="coiled-coil region" evidence="13">
    <location>
        <begin position="515"/>
        <end position="542"/>
    </location>
</feature>
<protein>
    <submittedName>
        <fullName evidence="16">Spectrin repeat containing nuclear envelope protein 2</fullName>
    </submittedName>
</protein>
<evidence type="ECO:0000256" key="6">
    <source>
        <dbReference type="ARBA" id="ARBA00022737"/>
    </source>
</evidence>
<keyword evidence="5 12" id="KW-0812">Transmembrane</keyword>
<evidence type="ECO:0000256" key="11">
    <source>
        <dbReference type="ARBA" id="ARBA00046312"/>
    </source>
</evidence>
<evidence type="ECO:0000256" key="14">
    <source>
        <dbReference type="SAM" id="MobiDB-lite"/>
    </source>
</evidence>
<evidence type="ECO:0000256" key="7">
    <source>
        <dbReference type="ARBA" id="ARBA00022989"/>
    </source>
</evidence>
<evidence type="ECO:0000256" key="8">
    <source>
        <dbReference type="ARBA" id="ARBA00023136"/>
    </source>
</evidence>
<comment type="similarity">
    <text evidence="2">Belongs to the nesprin family.</text>
</comment>